<organism evidence="1 2">
    <name type="scientific">Lignipirellula cremea</name>
    <dbReference type="NCBI Taxonomy" id="2528010"/>
    <lineage>
        <taxon>Bacteria</taxon>
        <taxon>Pseudomonadati</taxon>
        <taxon>Planctomycetota</taxon>
        <taxon>Planctomycetia</taxon>
        <taxon>Pirellulales</taxon>
        <taxon>Pirellulaceae</taxon>
        <taxon>Lignipirellula</taxon>
    </lineage>
</organism>
<sequence>MFESDESHTWLRHLQTQHRSINDRLFHMETALLPALESMGEQPPPCVLEDLRTELMRHFQQEEEGGCLEKALCRCPSLGEEVREIEAEHPRLLHDLDQLIESTQNPWNGVEASRIAKAFENLAQRIRNHEAAENRILVQAFGTHADIP</sequence>
<evidence type="ECO:0000313" key="1">
    <source>
        <dbReference type="EMBL" id="QDU98869.1"/>
    </source>
</evidence>
<dbReference type="OrthoDB" id="271093at2"/>
<dbReference type="Gene3D" id="1.20.120.520">
    <property type="entry name" value="nmb1532 protein domain like"/>
    <property type="match status" value="1"/>
</dbReference>
<protein>
    <recommendedName>
        <fullName evidence="3">Hemerythrin-like domain-containing protein</fullName>
    </recommendedName>
</protein>
<keyword evidence="2" id="KW-1185">Reference proteome</keyword>
<dbReference type="AlphaFoldDB" id="A0A518E455"/>
<accession>A0A518E455</accession>
<evidence type="ECO:0000313" key="2">
    <source>
        <dbReference type="Proteomes" id="UP000317648"/>
    </source>
</evidence>
<dbReference type="Proteomes" id="UP000317648">
    <property type="component" value="Chromosome"/>
</dbReference>
<gene>
    <name evidence="1" type="ORF">Pla8534_67800</name>
</gene>
<evidence type="ECO:0008006" key="3">
    <source>
        <dbReference type="Google" id="ProtNLM"/>
    </source>
</evidence>
<name>A0A518E455_9BACT</name>
<dbReference type="RefSeq" id="WP_145058455.1">
    <property type="nucleotide sequence ID" value="NZ_CP036433.1"/>
</dbReference>
<dbReference type="KEGG" id="lcre:Pla8534_67800"/>
<proteinExistence type="predicted"/>
<dbReference type="EMBL" id="CP036433">
    <property type="protein sequence ID" value="QDU98869.1"/>
    <property type="molecule type" value="Genomic_DNA"/>
</dbReference>
<reference evidence="1 2" key="1">
    <citation type="submission" date="2019-02" db="EMBL/GenBank/DDBJ databases">
        <title>Deep-cultivation of Planctomycetes and their phenomic and genomic characterization uncovers novel biology.</title>
        <authorList>
            <person name="Wiegand S."/>
            <person name="Jogler M."/>
            <person name="Boedeker C."/>
            <person name="Pinto D."/>
            <person name="Vollmers J."/>
            <person name="Rivas-Marin E."/>
            <person name="Kohn T."/>
            <person name="Peeters S.H."/>
            <person name="Heuer A."/>
            <person name="Rast P."/>
            <person name="Oberbeckmann S."/>
            <person name="Bunk B."/>
            <person name="Jeske O."/>
            <person name="Meyerdierks A."/>
            <person name="Storesund J.E."/>
            <person name="Kallscheuer N."/>
            <person name="Luecker S."/>
            <person name="Lage O.M."/>
            <person name="Pohl T."/>
            <person name="Merkel B.J."/>
            <person name="Hornburger P."/>
            <person name="Mueller R.-W."/>
            <person name="Bruemmer F."/>
            <person name="Labrenz M."/>
            <person name="Spormann A.M."/>
            <person name="Op den Camp H."/>
            <person name="Overmann J."/>
            <person name="Amann R."/>
            <person name="Jetten M.S.M."/>
            <person name="Mascher T."/>
            <person name="Medema M.H."/>
            <person name="Devos D.P."/>
            <person name="Kaster A.-K."/>
            <person name="Ovreas L."/>
            <person name="Rohde M."/>
            <person name="Galperin M.Y."/>
            <person name="Jogler C."/>
        </authorList>
    </citation>
    <scope>NUCLEOTIDE SEQUENCE [LARGE SCALE GENOMIC DNA]</scope>
    <source>
        <strain evidence="1 2">Pla85_3_4</strain>
    </source>
</reference>